<dbReference type="Proteomes" id="UP000676565">
    <property type="component" value="Unassembled WGS sequence"/>
</dbReference>
<evidence type="ECO:0000256" key="1">
    <source>
        <dbReference type="SAM" id="MobiDB-lite"/>
    </source>
</evidence>
<dbReference type="EMBL" id="JAGKQQ010000001">
    <property type="protein sequence ID" value="MBP3958225.1"/>
    <property type="molecule type" value="Genomic_DNA"/>
</dbReference>
<dbReference type="RefSeq" id="WP_210658007.1">
    <property type="nucleotide sequence ID" value="NZ_JAGKQQ010000001.1"/>
</dbReference>
<feature type="transmembrane region" description="Helical" evidence="2">
    <location>
        <begin position="158"/>
        <end position="182"/>
    </location>
</feature>
<protein>
    <recommendedName>
        <fullName evidence="5">Zinc finger/thioredoxin putative domain-containing protein</fullName>
    </recommendedName>
</protein>
<evidence type="ECO:0000313" key="4">
    <source>
        <dbReference type="Proteomes" id="UP000676565"/>
    </source>
</evidence>
<keyword evidence="2" id="KW-0812">Transmembrane</keyword>
<evidence type="ECO:0000313" key="3">
    <source>
        <dbReference type="EMBL" id="MBP3958225.1"/>
    </source>
</evidence>
<feature type="region of interest" description="Disordered" evidence="1">
    <location>
        <begin position="30"/>
        <end position="107"/>
    </location>
</feature>
<keyword evidence="4" id="KW-1185">Reference proteome</keyword>
<comment type="caution">
    <text evidence="3">The sequence shown here is derived from an EMBL/GenBank/DDBJ whole genome shotgun (WGS) entry which is preliminary data.</text>
</comment>
<keyword evidence="2" id="KW-0472">Membrane</keyword>
<feature type="transmembrane region" description="Helical" evidence="2">
    <location>
        <begin position="331"/>
        <end position="355"/>
    </location>
</feature>
<feature type="transmembrane region" description="Helical" evidence="2">
    <location>
        <begin position="122"/>
        <end position="146"/>
    </location>
</feature>
<proteinExistence type="predicted"/>
<name>A0ABS5BWW3_9BACT</name>
<feature type="transmembrane region" description="Helical" evidence="2">
    <location>
        <begin position="273"/>
        <end position="291"/>
    </location>
</feature>
<keyword evidence="2" id="KW-1133">Transmembrane helix</keyword>
<gene>
    <name evidence="3" type="ORF">J8F10_23500</name>
</gene>
<reference evidence="3 4" key="1">
    <citation type="submission" date="2021-04" db="EMBL/GenBank/DDBJ databases">
        <authorList>
            <person name="Ivanova A."/>
        </authorList>
    </citation>
    <scope>NUCLEOTIDE SEQUENCE [LARGE SCALE GENOMIC DNA]</scope>
    <source>
        <strain evidence="3 4">G18</strain>
    </source>
</reference>
<evidence type="ECO:0008006" key="5">
    <source>
        <dbReference type="Google" id="ProtNLM"/>
    </source>
</evidence>
<organism evidence="3 4">
    <name type="scientific">Gemmata palustris</name>
    <dbReference type="NCBI Taxonomy" id="2822762"/>
    <lineage>
        <taxon>Bacteria</taxon>
        <taxon>Pseudomonadati</taxon>
        <taxon>Planctomycetota</taxon>
        <taxon>Planctomycetia</taxon>
        <taxon>Gemmatales</taxon>
        <taxon>Gemmataceae</taxon>
        <taxon>Gemmata</taxon>
    </lineage>
</organism>
<evidence type="ECO:0000256" key="2">
    <source>
        <dbReference type="SAM" id="Phobius"/>
    </source>
</evidence>
<feature type="transmembrane region" description="Helical" evidence="2">
    <location>
        <begin position="194"/>
        <end position="213"/>
    </location>
</feature>
<feature type="compositionally biased region" description="Acidic residues" evidence="1">
    <location>
        <begin position="37"/>
        <end position="49"/>
    </location>
</feature>
<feature type="transmembrane region" description="Helical" evidence="2">
    <location>
        <begin position="303"/>
        <end position="325"/>
    </location>
</feature>
<accession>A0ABS5BWW3</accession>
<sequence>MLLTCPDCGSGLEVPDGTTALVRCPACKTVFAPADDPAPEPEDDEDEDREEPRARTRKSARVDDGDDDDRPRKRASANRDFDPLTEEDERERKKKRRRSGTHETLATHEKAARRRAFERAAWGCRLIWISFVLFMLSMVLIIIFFFQLALLRFISPSMMYITLAGILGLINWILAAVGIGLCLSGPRAPGHWQYGIAAAVATVIHLVLVLTLVSQGKEVGLLAAESTDVSRWELLPTRLDATMFYLTMAVYQEQGFTPKGQFVVSMFTGVVEMVRTVLIMMMLSCLARAALDEELAHKCTRTAGVAAGGPGLIALIMFLVVASLIETNAGVNLFTLVLIVAVKMGIYAILIGVLFPAFMAAREVDDACVEPFQSLIPRL</sequence>